<keyword evidence="2" id="KW-1185">Reference proteome</keyword>
<protein>
    <submittedName>
        <fullName evidence="1">Uncharacterized protein</fullName>
    </submittedName>
</protein>
<evidence type="ECO:0000313" key="1">
    <source>
        <dbReference type="EMBL" id="KAJ4950195.1"/>
    </source>
</evidence>
<proteinExistence type="predicted"/>
<dbReference type="AlphaFoldDB" id="A0A9Q0JTU0"/>
<dbReference type="OrthoDB" id="1433902at2759"/>
<gene>
    <name evidence="1" type="ORF">NE237_027027</name>
</gene>
<organism evidence="1 2">
    <name type="scientific">Protea cynaroides</name>
    <dbReference type="NCBI Taxonomy" id="273540"/>
    <lineage>
        <taxon>Eukaryota</taxon>
        <taxon>Viridiplantae</taxon>
        <taxon>Streptophyta</taxon>
        <taxon>Embryophyta</taxon>
        <taxon>Tracheophyta</taxon>
        <taxon>Spermatophyta</taxon>
        <taxon>Magnoliopsida</taxon>
        <taxon>Proteales</taxon>
        <taxon>Proteaceae</taxon>
        <taxon>Protea</taxon>
    </lineage>
</organism>
<name>A0A9Q0JTU0_9MAGN</name>
<dbReference type="EMBL" id="JAMYWD010000012">
    <property type="protein sequence ID" value="KAJ4950195.1"/>
    <property type="molecule type" value="Genomic_DNA"/>
</dbReference>
<reference evidence="1" key="1">
    <citation type="journal article" date="2023" name="Plant J.">
        <title>The genome of the king protea, Protea cynaroides.</title>
        <authorList>
            <person name="Chang J."/>
            <person name="Duong T.A."/>
            <person name="Schoeman C."/>
            <person name="Ma X."/>
            <person name="Roodt D."/>
            <person name="Barker N."/>
            <person name="Li Z."/>
            <person name="Van de Peer Y."/>
            <person name="Mizrachi E."/>
        </authorList>
    </citation>
    <scope>NUCLEOTIDE SEQUENCE</scope>
    <source>
        <tissue evidence="1">Young leaves</tissue>
    </source>
</reference>
<accession>A0A9Q0JTU0</accession>
<evidence type="ECO:0000313" key="2">
    <source>
        <dbReference type="Proteomes" id="UP001141806"/>
    </source>
</evidence>
<dbReference type="Proteomes" id="UP001141806">
    <property type="component" value="Unassembled WGS sequence"/>
</dbReference>
<sequence length="176" mass="19542">MQKQGWLRLRFNGKWSGLEWDSMEIGGSRRISGWCGAPRRWMLAVQVYEGWRLAWLGSRRGGGGSEVSIKGEEAGGVGTVVGYGKGGGGGGGIPVGQPTQQDQMGVMEKVLKRFYKQNPQIFRGTADEPLQAAKWLGNMERIFEVMECIKAQKVVCSSHVLLGKADIWWQTWKKIP</sequence>
<comment type="caution">
    <text evidence="1">The sequence shown here is derived from an EMBL/GenBank/DDBJ whole genome shotgun (WGS) entry which is preliminary data.</text>
</comment>